<sequence>MFYDSYWATAFMTAALGPVCRLKPWPENIPGVTGPDVWQTSRKIRIWTCRWLRIQLTVRRERRCDPVVTGSEFSEGGNPPETSYNNKKKRGFPPCYKR</sequence>
<organism evidence="2 3">
    <name type="scientific">Scophthalmus maximus</name>
    <name type="common">Turbot</name>
    <name type="synonym">Psetta maxima</name>
    <dbReference type="NCBI Taxonomy" id="52904"/>
    <lineage>
        <taxon>Eukaryota</taxon>
        <taxon>Metazoa</taxon>
        <taxon>Chordata</taxon>
        <taxon>Craniata</taxon>
        <taxon>Vertebrata</taxon>
        <taxon>Euteleostomi</taxon>
        <taxon>Actinopterygii</taxon>
        <taxon>Neopterygii</taxon>
        <taxon>Teleostei</taxon>
        <taxon>Neoteleostei</taxon>
        <taxon>Acanthomorphata</taxon>
        <taxon>Carangaria</taxon>
        <taxon>Pleuronectiformes</taxon>
        <taxon>Pleuronectoidei</taxon>
        <taxon>Scophthalmidae</taxon>
        <taxon>Scophthalmus</taxon>
    </lineage>
</organism>
<evidence type="ECO:0000256" key="1">
    <source>
        <dbReference type="SAM" id="MobiDB-lite"/>
    </source>
</evidence>
<reference evidence="2 3" key="1">
    <citation type="submission" date="2019-06" db="EMBL/GenBank/DDBJ databases">
        <title>Draft genomes of female and male turbot (Scophthalmus maximus).</title>
        <authorList>
            <person name="Xu H."/>
            <person name="Xu X.-W."/>
            <person name="Shao C."/>
            <person name="Chen S."/>
        </authorList>
    </citation>
    <scope>NUCLEOTIDE SEQUENCE [LARGE SCALE GENOMIC DNA]</scope>
    <source>
        <strain evidence="2">Ysfricsl-2016a</strain>
        <tissue evidence="2">Blood</tissue>
    </source>
</reference>
<gene>
    <name evidence="2" type="ORF">F2P81_019490</name>
</gene>
<dbReference type="EMBL" id="VEVO01000017">
    <property type="protein sequence ID" value="KAF0028403.1"/>
    <property type="molecule type" value="Genomic_DNA"/>
</dbReference>
<accession>A0A6A4S235</accession>
<dbReference type="AlphaFoldDB" id="A0A6A4S235"/>
<feature type="region of interest" description="Disordered" evidence="1">
    <location>
        <begin position="68"/>
        <end position="98"/>
    </location>
</feature>
<proteinExistence type="predicted"/>
<comment type="caution">
    <text evidence="2">The sequence shown here is derived from an EMBL/GenBank/DDBJ whole genome shotgun (WGS) entry which is preliminary data.</text>
</comment>
<protein>
    <submittedName>
        <fullName evidence="2">Uncharacterized protein</fullName>
    </submittedName>
</protein>
<evidence type="ECO:0000313" key="2">
    <source>
        <dbReference type="EMBL" id="KAF0028403.1"/>
    </source>
</evidence>
<evidence type="ECO:0000313" key="3">
    <source>
        <dbReference type="Proteomes" id="UP000438429"/>
    </source>
</evidence>
<name>A0A6A4S235_SCOMX</name>
<dbReference type="Proteomes" id="UP000438429">
    <property type="component" value="Unassembled WGS sequence"/>
</dbReference>
<feature type="compositionally biased region" description="Basic residues" evidence="1">
    <location>
        <begin position="86"/>
        <end position="98"/>
    </location>
</feature>